<dbReference type="VEuPathDB" id="FungiDB:AeMF1_018931"/>
<dbReference type="Proteomes" id="UP000481153">
    <property type="component" value="Unassembled WGS sequence"/>
</dbReference>
<evidence type="ECO:0000313" key="2">
    <source>
        <dbReference type="Proteomes" id="UP000481153"/>
    </source>
</evidence>
<organism evidence="1 2">
    <name type="scientific">Aphanomyces euteiches</name>
    <dbReference type="NCBI Taxonomy" id="100861"/>
    <lineage>
        <taxon>Eukaryota</taxon>
        <taxon>Sar</taxon>
        <taxon>Stramenopiles</taxon>
        <taxon>Oomycota</taxon>
        <taxon>Saprolegniomycetes</taxon>
        <taxon>Saprolegniales</taxon>
        <taxon>Verrucalvaceae</taxon>
        <taxon>Aphanomyces</taxon>
    </lineage>
</organism>
<accession>A0A6G0XJ97</accession>
<name>A0A6G0XJ97_9STRA</name>
<proteinExistence type="predicted"/>
<gene>
    <name evidence="1" type="ORF">Ae201684_004416</name>
</gene>
<evidence type="ECO:0000313" key="1">
    <source>
        <dbReference type="EMBL" id="KAF0740185.1"/>
    </source>
</evidence>
<comment type="caution">
    <text evidence="1">The sequence shown here is derived from an EMBL/GenBank/DDBJ whole genome shotgun (WGS) entry which is preliminary data.</text>
</comment>
<dbReference type="AlphaFoldDB" id="A0A6G0XJ97"/>
<reference evidence="1 2" key="1">
    <citation type="submission" date="2019-07" db="EMBL/GenBank/DDBJ databases">
        <title>Genomics analysis of Aphanomyces spp. identifies a new class of oomycete effector associated with host adaptation.</title>
        <authorList>
            <person name="Gaulin E."/>
        </authorList>
    </citation>
    <scope>NUCLEOTIDE SEQUENCE [LARGE SCALE GENOMIC DNA]</scope>
    <source>
        <strain evidence="1 2">ATCC 201684</strain>
    </source>
</reference>
<dbReference type="EMBL" id="VJMJ01000054">
    <property type="protein sequence ID" value="KAF0740185.1"/>
    <property type="molecule type" value="Genomic_DNA"/>
</dbReference>
<dbReference type="EMBL" id="VJMJ01000054">
    <property type="protein sequence ID" value="KAF0740184.1"/>
    <property type="molecule type" value="Genomic_DNA"/>
</dbReference>
<sequence>MFYRPGMQPTVTRAVSRALNRGSQRATSTAFRRMRNKNVVLESLVRRAVVSSIPMIVDCATYMADIKCMFTSFEEDDDGT</sequence>
<protein>
    <submittedName>
        <fullName evidence="1">Uncharacterized protein</fullName>
    </submittedName>
</protein>
<keyword evidence="2" id="KW-1185">Reference proteome</keyword>